<dbReference type="FunFam" id="3.30.70.100:FF:000001">
    <property type="entry name" value="ATPase copper transporting beta"/>
    <property type="match status" value="1"/>
</dbReference>
<protein>
    <submittedName>
        <fullName evidence="4">Copper chaperone CopZ</fullName>
    </submittedName>
</protein>
<feature type="signal peptide" evidence="2">
    <location>
        <begin position="1"/>
        <end position="22"/>
    </location>
</feature>
<dbReference type="CDD" id="cd00371">
    <property type="entry name" value="HMA"/>
    <property type="match status" value="1"/>
</dbReference>
<comment type="caution">
    <text evidence="4">The sequence shown here is derived from an EMBL/GenBank/DDBJ whole genome shotgun (WGS) entry which is preliminary data.</text>
</comment>
<accession>A0A2T5C2F5</accession>
<evidence type="ECO:0000256" key="1">
    <source>
        <dbReference type="ARBA" id="ARBA00022723"/>
    </source>
</evidence>
<evidence type="ECO:0000259" key="3">
    <source>
        <dbReference type="PROSITE" id="PS50846"/>
    </source>
</evidence>
<keyword evidence="5" id="KW-1185">Reference proteome</keyword>
<dbReference type="AlphaFoldDB" id="A0A2T5C2F5"/>
<dbReference type="Gene3D" id="3.30.70.100">
    <property type="match status" value="1"/>
</dbReference>
<dbReference type="InterPro" id="IPR006121">
    <property type="entry name" value="HMA_dom"/>
</dbReference>
<evidence type="ECO:0000313" key="4">
    <source>
        <dbReference type="EMBL" id="PTN08850.1"/>
    </source>
</evidence>
<name>A0A2T5C2F5_9BACT</name>
<reference evidence="4 5" key="1">
    <citation type="submission" date="2018-04" db="EMBL/GenBank/DDBJ databases">
        <title>Genomic Encyclopedia of Archaeal and Bacterial Type Strains, Phase II (KMG-II): from individual species to whole genera.</title>
        <authorList>
            <person name="Goeker M."/>
        </authorList>
    </citation>
    <scope>NUCLEOTIDE SEQUENCE [LARGE SCALE GENOMIC DNA]</scope>
    <source>
        <strain evidence="4 5">DSM 28823</strain>
    </source>
</reference>
<gene>
    <name evidence="4" type="ORF">C8N47_107212</name>
</gene>
<dbReference type="Pfam" id="PF00403">
    <property type="entry name" value="HMA"/>
    <property type="match status" value="1"/>
</dbReference>
<dbReference type="InterPro" id="IPR036163">
    <property type="entry name" value="HMA_dom_sf"/>
</dbReference>
<dbReference type="EMBL" id="QAAD01000007">
    <property type="protein sequence ID" value="PTN08850.1"/>
    <property type="molecule type" value="Genomic_DNA"/>
</dbReference>
<dbReference type="Proteomes" id="UP000243525">
    <property type="component" value="Unassembled WGS sequence"/>
</dbReference>
<dbReference type="PROSITE" id="PS50846">
    <property type="entry name" value="HMA_2"/>
    <property type="match status" value="1"/>
</dbReference>
<evidence type="ECO:0000313" key="5">
    <source>
        <dbReference type="Proteomes" id="UP000243525"/>
    </source>
</evidence>
<dbReference type="PROSITE" id="PS51257">
    <property type="entry name" value="PROKAR_LIPOPROTEIN"/>
    <property type="match status" value="1"/>
</dbReference>
<sequence length="106" mass="11461">MKRSILLFALAIGLTTACTNSAKQPTAPSQQPVAESIEVTYHVEGMTCDHCEQSIQKGVAELPGIQSVEANHEDSTTKVIYDPSQTDQKAITQAIEKRGYTVTGRP</sequence>
<dbReference type="OrthoDB" id="9813965at2"/>
<proteinExistence type="predicted"/>
<keyword evidence="2" id="KW-0732">Signal</keyword>
<evidence type="ECO:0000256" key="2">
    <source>
        <dbReference type="SAM" id="SignalP"/>
    </source>
</evidence>
<dbReference type="RefSeq" id="WP_107822233.1">
    <property type="nucleotide sequence ID" value="NZ_OY782574.1"/>
</dbReference>
<feature type="chain" id="PRO_5015394669" evidence="2">
    <location>
        <begin position="23"/>
        <end position="106"/>
    </location>
</feature>
<dbReference type="SUPFAM" id="SSF55008">
    <property type="entry name" value="HMA, heavy metal-associated domain"/>
    <property type="match status" value="1"/>
</dbReference>
<feature type="domain" description="HMA" evidence="3">
    <location>
        <begin position="37"/>
        <end position="103"/>
    </location>
</feature>
<organism evidence="4 5">
    <name type="scientific">Mangrovibacterium marinum</name>
    <dbReference type="NCBI Taxonomy" id="1639118"/>
    <lineage>
        <taxon>Bacteria</taxon>
        <taxon>Pseudomonadati</taxon>
        <taxon>Bacteroidota</taxon>
        <taxon>Bacteroidia</taxon>
        <taxon>Marinilabiliales</taxon>
        <taxon>Prolixibacteraceae</taxon>
        <taxon>Mangrovibacterium</taxon>
    </lineage>
</organism>
<keyword evidence="1" id="KW-0479">Metal-binding</keyword>
<dbReference type="GO" id="GO:0046872">
    <property type="term" value="F:metal ion binding"/>
    <property type="evidence" value="ECO:0007669"/>
    <property type="project" value="UniProtKB-KW"/>
</dbReference>